<organism evidence="2 3">
    <name type="scientific">Candidatus Uhrbacteria bacterium RIFCSPLOWO2_02_FULL_49_11</name>
    <dbReference type="NCBI Taxonomy" id="1802409"/>
    <lineage>
        <taxon>Bacteria</taxon>
        <taxon>Candidatus Uhriibacteriota</taxon>
    </lineage>
</organism>
<protein>
    <submittedName>
        <fullName evidence="2">Uncharacterized protein</fullName>
    </submittedName>
</protein>
<keyword evidence="1" id="KW-1133">Transmembrane helix</keyword>
<dbReference type="AlphaFoldDB" id="A0A1F7VBG3"/>
<keyword evidence="1" id="KW-0812">Transmembrane</keyword>
<reference evidence="2 3" key="1">
    <citation type="journal article" date="2016" name="Nat. Commun.">
        <title>Thousands of microbial genomes shed light on interconnected biogeochemical processes in an aquifer system.</title>
        <authorList>
            <person name="Anantharaman K."/>
            <person name="Brown C.T."/>
            <person name="Hug L.A."/>
            <person name="Sharon I."/>
            <person name="Castelle C.J."/>
            <person name="Probst A.J."/>
            <person name="Thomas B.C."/>
            <person name="Singh A."/>
            <person name="Wilkins M.J."/>
            <person name="Karaoz U."/>
            <person name="Brodie E.L."/>
            <person name="Williams K.H."/>
            <person name="Hubbard S.S."/>
            <person name="Banfield J.F."/>
        </authorList>
    </citation>
    <scope>NUCLEOTIDE SEQUENCE [LARGE SCALE GENOMIC DNA]</scope>
</reference>
<proteinExistence type="predicted"/>
<evidence type="ECO:0000313" key="3">
    <source>
        <dbReference type="Proteomes" id="UP000178264"/>
    </source>
</evidence>
<evidence type="ECO:0000256" key="1">
    <source>
        <dbReference type="SAM" id="Phobius"/>
    </source>
</evidence>
<keyword evidence="1" id="KW-0472">Membrane</keyword>
<dbReference type="Proteomes" id="UP000178264">
    <property type="component" value="Unassembled WGS sequence"/>
</dbReference>
<sequence>MPPHKPPLLILRVAPITYLCVVVIMVIITLIFLYKNFYLTIAQVETVAQLERTVARERLNMNLWDTLLEERLLKLTIHDKVNESESRDPFIPL</sequence>
<feature type="transmembrane region" description="Helical" evidence="1">
    <location>
        <begin position="16"/>
        <end position="34"/>
    </location>
</feature>
<comment type="caution">
    <text evidence="2">The sequence shown here is derived from an EMBL/GenBank/DDBJ whole genome shotgun (WGS) entry which is preliminary data.</text>
</comment>
<name>A0A1F7VBG3_9BACT</name>
<accession>A0A1F7VBG3</accession>
<evidence type="ECO:0000313" key="2">
    <source>
        <dbReference type="EMBL" id="OGL87880.1"/>
    </source>
</evidence>
<dbReference type="EMBL" id="MGER01000045">
    <property type="protein sequence ID" value="OGL87880.1"/>
    <property type="molecule type" value="Genomic_DNA"/>
</dbReference>
<gene>
    <name evidence="2" type="ORF">A3I42_03550</name>
</gene>